<evidence type="ECO:0000259" key="8">
    <source>
        <dbReference type="PROSITE" id="PS50986"/>
    </source>
</evidence>
<keyword evidence="9" id="KW-1185">Reference proteome</keyword>
<dbReference type="InterPro" id="IPR013980">
    <property type="entry name" value="MANSC_dom"/>
</dbReference>
<dbReference type="InterPro" id="IPR011106">
    <property type="entry name" value="MANSC_N"/>
</dbReference>
<comment type="subcellular location">
    <subcellularLocation>
        <location evidence="1">Membrane</location>
    </subcellularLocation>
</comment>
<evidence type="ECO:0000313" key="9">
    <source>
        <dbReference type="Proteomes" id="UP000694871"/>
    </source>
</evidence>
<gene>
    <name evidence="10" type="primary">MANSC4</name>
</gene>
<evidence type="ECO:0000256" key="6">
    <source>
        <dbReference type="SAM" id="Phobius"/>
    </source>
</evidence>
<keyword evidence="3 6" id="KW-0472">Membrane</keyword>
<dbReference type="GeneID" id="107113040"/>
<evidence type="ECO:0000256" key="4">
    <source>
        <dbReference type="ARBA" id="ARBA00023180"/>
    </source>
</evidence>
<evidence type="ECO:0000313" key="10">
    <source>
        <dbReference type="RefSeq" id="XP_015269765.1"/>
    </source>
</evidence>
<protein>
    <submittedName>
        <fullName evidence="10">MANSC domain-containing protein 4</fullName>
    </submittedName>
</protein>
<evidence type="ECO:0000256" key="5">
    <source>
        <dbReference type="SAM" id="MobiDB-lite"/>
    </source>
</evidence>
<feature type="domain" description="MANSC" evidence="8">
    <location>
        <begin position="37"/>
        <end position="117"/>
    </location>
</feature>
<accession>A0ABM1K7S8</accession>
<sequence>MILLMAMTDVFLLLGWVWRSNSLCSPTTFYKNCWIRQFPGLAVDLELSQKKGARILKRYSAASAQQCSQTCCLLRNVSCNLAVFYSETNNQSLSCLHAYCPALESCILKPGTSVVLYNITPGIDPDLLVFEKLSFKEPNTRTFNKWERQGSARAAESEICQDASMGSKCLPATASSSTMVQDLVASSSHTLENNLVHKTASTTHFRSTPAPPKDHFTEAMDVISGAKGSTANPDNASELPTPTLPSIKMLSHIPSPAHLNSSKEHLNETKGYSGRNHTSDNEGQRPAWEGVERSTWFLPAVLCSSLVLICCCTALLAAGCRRKRRGRYKPRRRGVSGPRQFIRYTMVNDSL</sequence>
<keyword evidence="2 7" id="KW-0732">Signal</keyword>
<name>A0ABM1K7S8_GEKJA</name>
<dbReference type="PANTHER" id="PTHR46750">
    <property type="entry name" value="KUNITZ-TYPE PROTEASE INHIBITOR 1"/>
    <property type="match status" value="1"/>
</dbReference>
<dbReference type="RefSeq" id="XP_015269765.1">
    <property type="nucleotide sequence ID" value="XM_015414279.1"/>
</dbReference>
<evidence type="ECO:0000256" key="2">
    <source>
        <dbReference type="ARBA" id="ARBA00022729"/>
    </source>
</evidence>
<feature type="chain" id="PRO_5047157802" evidence="7">
    <location>
        <begin position="23"/>
        <end position="351"/>
    </location>
</feature>
<evidence type="ECO:0000256" key="1">
    <source>
        <dbReference type="ARBA" id="ARBA00004370"/>
    </source>
</evidence>
<keyword evidence="6" id="KW-1133">Transmembrane helix</keyword>
<evidence type="ECO:0000256" key="7">
    <source>
        <dbReference type="SAM" id="SignalP"/>
    </source>
</evidence>
<feature type="signal peptide" evidence="7">
    <location>
        <begin position="1"/>
        <end position="22"/>
    </location>
</feature>
<feature type="region of interest" description="Disordered" evidence="5">
    <location>
        <begin position="267"/>
        <end position="287"/>
    </location>
</feature>
<reference evidence="10" key="1">
    <citation type="submission" date="2025-08" db="UniProtKB">
        <authorList>
            <consortium name="RefSeq"/>
        </authorList>
    </citation>
    <scope>IDENTIFICATION</scope>
</reference>
<proteinExistence type="predicted"/>
<keyword evidence="4" id="KW-0325">Glycoprotein</keyword>
<dbReference type="SMART" id="SM00765">
    <property type="entry name" value="MANEC"/>
    <property type="match status" value="1"/>
</dbReference>
<organism evidence="9 10">
    <name type="scientific">Gekko japonicus</name>
    <name type="common">Schlegel's Japanese gecko</name>
    <dbReference type="NCBI Taxonomy" id="146911"/>
    <lineage>
        <taxon>Eukaryota</taxon>
        <taxon>Metazoa</taxon>
        <taxon>Chordata</taxon>
        <taxon>Craniata</taxon>
        <taxon>Vertebrata</taxon>
        <taxon>Euteleostomi</taxon>
        <taxon>Lepidosauria</taxon>
        <taxon>Squamata</taxon>
        <taxon>Bifurcata</taxon>
        <taxon>Gekkota</taxon>
        <taxon>Gekkonidae</taxon>
        <taxon>Gekkoninae</taxon>
        <taxon>Gekko</taxon>
    </lineage>
</organism>
<dbReference type="Pfam" id="PF07502">
    <property type="entry name" value="MANEC"/>
    <property type="match status" value="1"/>
</dbReference>
<keyword evidence="6" id="KW-0812">Transmembrane</keyword>
<feature type="transmembrane region" description="Helical" evidence="6">
    <location>
        <begin position="296"/>
        <end position="319"/>
    </location>
</feature>
<evidence type="ECO:0000256" key="3">
    <source>
        <dbReference type="ARBA" id="ARBA00023136"/>
    </source>
</evidence>
<dbReference type="PANTHER" id="PTHR46750:SF2">
    <property type="entry name" value="MANSC DOMAIN-CONTAINING PROTEIN 4"/>
    <property type="match status" value="1"/>
</dbReference>
<dbReference type="PROSITE" id="PS50986">
    <property type="entry name" value="MANSC"/>
    <property type="match status" value="1"/>
</dbReference>
<dbReference type="Proteomes" id="UP000694871">
    <property type="component" value="Unplaced"/>
</dbReference>